<dbReference type="EMBL" id="DVML01000010">
    <property type="protein sequence ID" value="HIU22297.1"/>
    <property type="molecule type" value="Genomic_DNA"/>
</dbReference>
<reference evidence="2" key="1">
    <citation type="submission" date="2020-10" db="EMBL/GenBank/DDBJ databases">
        <authorList>
            <person name="Gilroy R."/>
        </authorList>
    </citation>
    <scope>NUCLEOTIDE SEQUENCE</scope>
    <source>
        <strain evidence="2">CHK197-8231</strain>
    </source>
</reference>
<feature type="transmembrane region" description="Helical" evidence="1">
    <location>
        <begin position="12"/>
        <end position="32"/>
    </location>
</feature>
<accession>A0A9D1L3R9</accession>
<keyword evidence="1" id="KW-1133">Transmembrane helix</keyword>
<dbReference type="AlphaFoldDB" id="A0A9D1L3R9"/>
<evidence type="ECO:0000313" key="3">
    <source>
        <dbReference type="Proteomes" id="UP000824087"/>
    </source>
</evidence>
<organism evidence="2 3">
    <name type="scientific">Candidatus Fimihabitans intestinipullorum</name>
    <dbReference type="NCBI Taxonomy" id="2840820"/>
    <lineage>
        <taxon>Bacteria</taxon>
        <taxon>Bacillati</taxon>
        <taxon>Mycoplasmatota</taxon>
        <taxon>Mycoplasmatota incertae sedis</taxon>
        <taxon>Candidatus Fimihabitans</taxon>
    </lineage>
</organism>
<gene>
    <name evidence="2" type="ORF">IAD49_01810</name>
</gene>
<keyword evidence="1" id="KW-0812">Transmembrane</keyword>
<keyword evidence="1" id="KW-0472">Membrane</keyword>
<comment type="caution">
    <text evidence="2">The sequence shown here is derived from an EMBL/GenBank/DDBJ whole genome shotgun (WGS) entry which is preliminary data.</text>
</comment>
<evidence type="ECO:0000256" key="1">
    <source>
        <dbReference type="SAM" id="Phobius"/>
    </source>
</evidence>
<dbReference type="Proteomes" id="UP000824087">
    <property type="component" value="Unassembled WGS sequence"/>
</dbReference>
<reference evidence="2" key="2">
    <citation type="journal article" date="2021" name="PeerJ">
        <title>Extensive microbial diversity within the chicken gut microbiome revealed by metagenomics and culture.</title>
        <authorList>
            <person name="Gilroy R."/>
            <person name="Ravi A."/>
            <person name="Getino M."/>
            <person name="Pursley I."/>
            <person name="Horton D.L."/>
            <person name="Alikhan N.F."/>
            <person name="Baker D."/>
            <person name="Gharbi K."/>
            <person name="Hall N."/>
            <person name="Watson M."/>
            <person name="Adriaenssens E.M."/>
            <person name="Foster-Nyarko E."/>
            <person name="Jarju S."/>
            <person name="Secka A."/>
            <person name="Antonio M."/>
            <person name="Oren A."/>
            <person name="Chaudhuri R.R."/>
            <person name="La Ragione R."/>
            <person name="Hildebrand F."/>
            <person name="Pallen M.J."/>
        </authorList>
    </citation>
    <scope>NUCLEOTIDE SEQUENCE</scope>
    <source>
        <strain evidence="2">CHK197-8231</strain>
    </source>
</reference>
<protein>
    <submittedName>
        <fullName evidence="2">Uncharacterized protein</fullName>
    </submittedName>
</protein>
<evidence type="ECO:0000313" key="2">
    <source>
        <dbReference type="EMBL" id="HIU22297.1"/>
    </source>
</evidence>
<proteinExistence type="predicted"/>
<name>A0A9D1L3R9_9BACT</name>
<sequence>MLDEQEKQKKTLLYLGIAVIIVTLLTIIGSFFTKSETPNGTQNNGQYVFLEVQEDQIEQFISSYMNSKDRFYENSTTTAAQLTDAQKQFISLFLIKEFSLYEDSNIKNDGSGCQQLVYDMENYNAILENYFGASDPAPRKNSAVDISNIMNYKPVQFTYDPNMNTMLISGDYICSKEYSLLPTSQYVIYNLEYQQKENTITALVRYYYRKKVGQTTNYTDYQYKFNKENESALFTLNFETGRQDYVKDIVQEKNMISKYADQLAGLKFTFELRDDSYVQFKQVETVEPEVK</sequence>